<dbReference type="EMBL" id="OR769223">
    <property type="protein sequence ID" value="WQJ53287.1"/>
    <property type="molecule type" value="Genomic_DNA"/>
</dbReference>
<name>A0ABZ0Z267_9CAUD</name>
<evidence type="ECO:0000313" key="1">
    <source>
        <dbReference type="EMBL" id="WQJ53287.1"/>
    </source>
</evidence>
<organism evidence="1 2">
    <name type="scientific">phage Lak_Megaphage_Sonny</name>
    <dbReference type="NCBI Taxonomy" id="3109229"/>
    <lineage>
        <taxon>Viruses</taxon>
        <taxon>Duplodnaviria</taxon>
        <taxon>Heunggongvirae</taxon>
        <taxon>Uroviricota</taxon>
        <taxon>Caudoviricetes</taxon>
        <taxon>Caudoviricetes code 15 clade</taxon>
    </lineage>
</organism>
<reference evidence="1 2" key="1">
    <citation type="submission" date="2023-11" db="EMBL/GenBank/DDBJ databases">
        <authorList>
            <person name="Cook R."/>
            <person name="Crisci M."/>
            <person name="Pye H."/>
            <person name="Adriaenssens E."/>
            <person name="Santini J."/>
        </authorList>
    </citation>
    <scope>NUCLEOTIDE SEQUENCE [LARGE SCALE GENOMIC DNA]</scope>
    <source>
        <strain evidence="1">Lak_Megaphage_Sonny</strain>
    </source>
</reference>
<keyword evidence="2" id="KW-1185">Reference proteome</keyword>
<proteinExistence type="predicted"/>
<accession>A0ABZ0Z267</accession>
<sequence length="304" mass="36578">MKQLYKKIYEAINTGIQKALVLDDEDDVSIIYQHKKIVNNKNLLPYYVEELLKDSNNKFINYKKILKYYKNSGYTYKVKDLNELKNIIDKIKNFKNVSFEWISNMKDYISIVLDDNSEIYFNEKTDKKPLFLKFANDNIKNTENEILIYLYFEHKMTDCAWEWFKEQNQRVINQDDYKLTINEAENDYSGYENCLKIYNSVSSQNFEKQSIIPAIDYCLNLKVNNYQGYLPSFGQLRIMYDNIDMINYIFTYLKLNKIFTSINWSSTEYSLKNAWYLNFEGEARHYNDKDVTYLVLPLFRHCNK</sequence>
<protein>
    <submittedName>
        <fullName evidence="1">Uncharacterized protein</fullName>
    </submittedName>
</protein>
<evidence type="ECO:0000313" key="2">
    <source>
        <dbReference type="Proteomes" id="UP001358193"/>
    </source>
</evidence>
<dbReference type="Proteomes" id="UP001358193">
    <property type="component" value="Segment"/>
</dbReference>